<dbReference type="Proteomes" id="UP001596997">
    <property type="component" value="Unassembled WGS sequence"/>
</dbReference>
<evidence type="ECO:0008006" key="4">
    <source>
        <dbReference type="Google" id="ProtNLM"/>
    </source>
</evidence>
<keyword evidence="1" id="KW-0732">Signal</keyword>
<name>A0ABW3HYX2_9FLAO</name>
<accession>A0ABW3HYX2</accession>
<evidence type="ECO:0000313" key="2">
    <source>
        <dbReference type="EMBL" id="MFD0962557.1"/>
    </source>
</evidence>
<dbReference type="EMBL" id="JBHTJM010000002">
    <property type="protein sequence ID" value="MFD0962557.1"/>
    <property type="molecule type" value="Genomic_DNA"/>
</dbReference>
<evidence type="ECO:0000313" key="3">
    <source>
        <dbReference type="Proteomes" id="UP001596997"/>
    </source>
</evidence>
<dbReference type="RefSeq" id="WP_377712342.1">
    <property type="nucleotide sequence ID" value="NZ_JBHTJM010000002.1"/>
</dbReference>
<feature type="signal peptide" evidence="1">
    <location>
        <begin position="1"/>
        <end position="17"/>
    </location>
</feature>
<keyword evidence="3" id="KW-1185">Reference proteome</keyword>
<gene>
    <name evidence="2" type="ORF">ACFQ1O_00905</name>
</gene>
<sequence length="277" mass="30870">MKKMFFALLFCASIANGQIVEMAYPDSNFSKKVEDTTVTKSVSDIKSELEKEKNKKDDKLMLFGTGYLDYFSAGSVQATAQILKLNIGDPERFIVPLYIFAGGSGDVLGENEENKSAIGNLLNPTGGLFNATFYKQFLKPSDKVTRIGFTLQATLKLISGDDVQSKDNFLFGSTSFSTGFHFQTGAWKEGEDDIGLFFVKPRLIGSLVGNTQSESLFSTVQEHDNFLYGFAVDAGINVKDVIDLKFGVYQFWNDYDIEGFDKPLLKFSVDYKFKDND</sequence>
<evidence type="ECO:0000256" key="1">
    <source>
        <dbReference type="SAM" id="SignalP"/>
    </source>
</evidence>
<proteinExistence type="predicted"/>
<protein>
    <recommendedName>
        <fullName evidence="4">Transporter</fullName>
    </recommendedName>
</protein>
<feature type="chain" id="PRO_5046911932" description="Transporter" evidence="1">
    <location>
        <begin position="18"/>
        <end position="277"/>
    </location>
</feature>
<reference evidence="3" key="1">
    <citation type="journal article" date="2019" name="Int. J. Syst. Evol. Microbiol.">
        <title>The Global Catalogue of Microorganisms (GCM) 10K type strain sequencing project: providing services to taxonomists for standard genome sequencing and annotation.</title>
        <authorList>
            <consortium name="The Broad Institute Genomics Platform"/>
            <consortium name="The Broad Institute Genome Sequencing Center for Infectious Disease"/>
            <person name="Wu L."/>
            <person name="Ma J."/>
        </authorList>
    </citation>
    <scope>NUCLEOTIDE SEQUENCE [LARGE SCALE GENOMIC DNA]</scope>
    <source>
        <strain evidence="3">CCUG 62114</strain>
    </source>
</reference>
<organism evidence="2 3">
    <name type="scientific">Pseudofulvibacter geojedonensis</name>
    <dbReference type="NCBI Taxonomy" id="1123758"/>
    <lineage>
        <taxon>Bacteria</taxon>
        <taxon>Pseudomonadati</taxon>
        <taxon>Bacteroidota</taxon>
        <taxon>Flavobacteriia</taxon>
        <taxon>Flavobacteriales</taxon>
        <taxon>Flavobacteriaceae</taxon>
        <taxon>Pseudofulvibacter</taxon>
    </lineage>
</organism>
<comment type="caution">
    <text evidence="2">The sequence shown here is derived from an EMBL/GenBank/DDBJ whole genome shotgun (WGS) entry which is preliminary data.</text>
</comment>